<dbReference type="GO" id="GO:0006281">
    <property type="term" value="P:DNA repair"/>
    <property type="evidence" value="ECO:0007669"/>
    <property type="project" value="UniProtKB-KW"/>
</dbReference>
<comment type="similarity">
    <text evidence="1">Belongs to the helicase family.</text>
</comment>
<evidence type="ECO:0000256" key="1">
    <source>
        <dbReference type="RuleBase" id="RU363044"/>
    </source>
</evidence>
<evidence type="ECO:0000259" key="2">
    <source>
        <dbReference type="Pfam" id="PF05970"/>
    </source>
</evidence>
<sequence>MLNPELFEKISILCQAIRRIPRPFGGIQLILSGDFFQLPPVLKEHDFSCMYCGCPRFKRIEESNGGKCERDYESSEGSDSEERKRKRKRVLIKCVKPFNHDWREVPCGRERLEYIFCFETPTWRQSNLIVIQLKKIFRQEEKSLIEVLNKVNLTIIIITILSHKMYNYVM</sequence>
<keyword evidence="1" id="KW-0547">Nucleotide-binding</keyword>
<keyword evidence="1" id="KW-0234">DNA repair</keyword>
<comment type="caution">
    <text evidence="3">The sequence shown here is derived from an EMBL/GenBank/DDBJ whole genome shotgun (WGS) entry which is preliminary data.</text>
</comment>
<feature type="domain" description="DNA helicase Pif1-like DEAD-box helicase" evidence="2">
    <location>
        <begin position="1"/>
        <end position="44"/>
    </location>
</feature>
<reference evidence="3" key="1">
    <citation type="submission" date="2022-06" db="EMBL/GenBank/DDBJ databases">
        <authorList>
            <consortium name="SYNGENTA / RWTH Aachen University"/>
        </authorList>
    </citation>
    <scope>NUCLEOTIDE SEQUENCE</scope>
</reference>
<keyword evidence="1" id="KW-0227">DNA damage</keyword>
<keyword evidence="1" id="KW-0378">Hydrolase</keyword>
<protein>
    <recommendedName>
        <fullName evidence="1">ATP-dependent DNA helicase</fullName>
        <ecNumber evidence="1">5.6.2.3</ecNumber>
    </recommendedName>
</protein>
<organism evidence="3 4">
    <name type="scientific">Phakopsora pachyrhizi</name>
    <name type="common">Asian soybean rust disease fungus</name>
    <dbReference type="NCBI Taxonomy" id="170000"/>
    <lineage>
        <taxon>Eukaryota</taxon>
        <taxon>Fungi</taxon>
        <taxon>Dikarya</taxon>
        <taxon>Basidiomycota</taxon>
        <taxon>Pucciniomycotina</taxon>
        <taxon>Pucciniomycetes</taxon>
        <taxon>Pucciniales</taxon>
        <taxon>Phakopsoraceae</taxon>
        <taxon>Phakopsora</taxon>
    </lineage>
</organism>
<keyword evidence="1" id="KW-0067">ATP-binding</keyword>
<dbReference type="AlphaFoldDB" id="A0AAV0BKT6"/>
<name>A0AAV0BKT6_PHAPC</name>
<dbReference type="GO" id="GO:0016787">
    <property type="term" value="F:hydrolase activity"/>
    <property type="evidence" value="ECO:0007669"/>
    <property type="project" value="UniProtKB-KW"/>
</dbReference>
<dbReference type="InterPro" id="IPR051055">
    <property type="entry name" value="PIF1_helicase"/>
</dbReference>
<gene>
    <name evidence="3" type="ORF">PPACK8108_LOCUS21977</name>
</gene>
<dbReference type="EC" id="5.6.2.3" evidence="1"/>
<dbReference type="GO" id="GO:0043139">
    <property type="term" value="F:5'-3' DNA helicase activity"/>
    <property type="evidence" value="ECO:0007669"/>
    <property type="project" value="UniProtKB-EC"/>
</dbReference>
<dbReference type="InterPro" id="IPR010285">
    <property type="entry name" value="DNA_helicase_pif1-like_DEAD"/>
</dbReference>
<dbReference type="GO" id="GO:0006310">
    <property type="term" value="P:DNA recombination"/>
    <property type="evidence" value="ECO:0007669"/>
    <property type="project" value="UniProtKB-KW"/>
</dbReference>
<dbReference type="PANTHER" id="PTHR47642:SF5">
    <property type="entry name" value="ATP-DEPENDENT DNA HELICASE"/>
    <property type="match status" value="1"/>
</dbReference>
<dbReference type="InterPro" id="IPR027417">
    <property type="entry name" value="P-loop_NTPase"/>
</dbReference>
<keyword evidence="1" id="KW-0347">Helicase</keyword>
<accession>A0AAV0BKT6</accession>
<dbReference type="EMBL" id="CALTRL010005844">
    <property type="protein sequence ID" value="CAH7687226.1"/>
    <property type="molecule type" value="Genomic_DNA"/>
</dbReference>
<keyword evidence="4" id="KW-1185">Reference proteome</keyword>
<dbReference type="Proteomes" id="UP001153365">
    <property type="component" value="Unassembled WGS sequence"/>
</dbReference>
<dbReference type="SUPFAM" id="SSF52540">
    <property type="entry name" value="P-loop containing nucleoside triphosphate hydrolases"/>
    <property type="match status" value="1"/>
</dbReference>
<proteinExistence type="inferred from homology"/>
<dbReference type="GO" id="GO:0005524">
    <property type="term" value="F:ATP binding"/>
    <property type="evidence" value="ECO:0007669"/>
    <property type="project" value="UniProtKB-KW"/>
</dbReference>
<dbReference type="GO" id="GO:0000723">
    <property type="term" value="P:telomere maintenance"/>
    <property type="evidence" value="ECO:0007669"/>
    <property type="project" value="InterPro"/>
</dbReference>
<evidence type="ECO:0000313" key="3">
    <source>
        <dbReference type="EMBL" id="CAH7687226.1"/>
    </source>
</evidence>
<evidence type="ECO:0000313" key="4">
    <source>
        <dbReference type="Proteomes" id="UP001153365"/>
    </source>
</evidence>
<dbReference type="PANTHER" id="PTHR47642">
    <property type="entry name" value="ATP-DEPENDENT DNA HELICASE"/>
    <property type="match status" value="1"/>
</dbReference>
<comment type="cofactor">
    <cofactor evidence="1">
        <name>Mg(2+)</name>
        <dbReference type="ChEBI" id="CHEBI:18420"/>
    </cofactor>
</comment>
<keyword evidence="1" id="KW-0233">DNA recombination</keyword>
<comment type="catalytic activity">
    <reaction evidence="1">
        <text>ATP + H2O = ADP + phosphate + H(+)</text>
        <dbReference type="Rhea" id="RHEA:13065"/>
        <dbReference type="ChEBI" id="CHEBI:15377"/>
        <dbReference type="ChEBI" id="CHEBI:15378"/>
        <dbReference type="ChEBI" id="CHEBI:30616"/>
        <dbReference type="ChEBI" id="CHEBI:43474"/>
        <dbReference type="ChEBI" id="CHEBI:456216"/>
        <dbReference type="EC" id="5.6.2.3"/>
    </reaction>
</comment>
<dbReference type="Pfam" id="PF05970">
    <property type="entry name" value="PIF1"/>
    <property type="match status" value="1"/>
</dbReference>